<dbReference type="PANTHER" id="PTHR33365">
    <property type="entry name" value="YALI0B05434P"/>
    <property type="match status" value="1"/>
</dbReference>
<evidence type="ECO:0000313" key="4">
    <source>
        <dbReference type="EMBL" id="KIP04044.1"/>
    </source>
</evidence>
<comment type="pathway">
    <text evidence="1">Mycotoxin biosynthesis.</text>
</comment>
<dbReference type="Proteomes" id="UP000053257">
    <property type="component" value="Unassembled WGS sequence"/>
</dbReference>
<dbReference type="GO" id="GO:0016491">
    <property type="term" value="F:oxidoreductase activity"/>
    <property type="evidence" value="ECO:0007669"/>
    <property type="project" value="UniProtKB-KW"/>
</dbReference>
<keyword evidence="2" id="KW-0560">Oxidoreductase</keyword>
<dbReference type="AlphaFoldDB" id="A0A0C3NGY4"/>
<protein>
    <recommendedName>
        <fullName evidence="6">Oxidase ustYa</fullName>
    </recommendedName>
</protein>
<proteinExistence type="inferred from homology"/>
<dbReference type="HOGENOM" id="CLU_042941_8_0_1"/>
<evidence type="ECO:0000256" key="3">
    <source>
        <dbReference type="ARBA" id="ARBA00035112"/>
    </source>
</evidence>
<accession>A0A0C3NGY4</accession>
<sequence length="213" mass="23978">MGRYETQVAKMLLLLALAAASLYLNVQLLADVRRARANAPRTVTRAADAYSYVGQDHPARLPVARRAVRMVVEESARYALTSAEAQAEWVWTGPVGDHAIRLGAGQHGFAVAMFHELHCLRILRRTLAGGAYARLDPVQRGHLHHCFEYLRQWTLCAADVTLEPGDFARRNFTAERVGATHTCREWEPVYDMVNAGWDSWEEYRIAHGVPEQL</sequence>
<organism evidence="4 5">
    <name type="scientific">Phlebiopsis gigantea (strain 11061_1 CR5-6)</name>
    <name type="common">White-rot fungus</name>
    <name type="synonym">Peniophora gigantea</name>
    <dbReference type="NCBI Taxonomy" id="745531"/>
    <lineage>
        <taxon>Eukaryota</taxon>
        <taxon>Fungi</taxon>
        <taxon>Dikarya</taxon>
        <taxon>Basidiomycota</taxon>
        <taxon>Agaricomycotina</taxon>
        <taxon>Agaricomycetes</taxon>
        <taxon>Polyporales</taxon>
        <taxon>Phanerochaetaceae</taxon>
        <taxon>Phlebiopsis</taxon>
    </lineage>
</organism>
<name>A0A0C3NGY4_PHLG1</name>
<reference evidence="4 5" key="1">
    <citation type="journal article" date="2014" name="PLoS Genet.">
        <title>Analysis of the Phlebiopsis gigantea genome, transcriptome and secretome provides insight into its pioneer colonization strategies of wood.</title>
        <authorList>
            <person name="Hori C."/>
            <person name="Ishida T."/>
            <person name="Igarashi K."/>
            <person name="Samejima M."/>
            <person name="Suzuki H."/>
            <person name="Master E."/>
            <person name="Ferreira P."/>
            <person name="Ruiz-Duenas F.J."/>
            <person name="Held B."/>
            <person name="Canessa P."/>
            <person name="Larrondo L.F."/>
            <person name="Schmoll M."/>
            <person name="Druzhinina I.S."/>
            <person name="Kubicek C.P."/>
            <person name="Gaskell J.A."/>
            <person name="Kersten P."/>
            <person name="St John F."/>
            <person name="Glasner J."/>
            <person name="Sabat G."/>
            <person name="Splinter BonDurant S."/>
            <person name="Syed K."/>
            <person name="Yadav J."/>
            <person name="Mgbeahuruike A.C."/>
            <person name="Kovalchuk A."/>
            <person name="Asiegbu F.O."/>
            <person name="Lackner G."/>
            <person name="Hoffmeister D."/>
            <person name="Rencoret J."/>
            <person name="Gutierrez A."/>
            <person name="Sun H."/>
            <person name="Lindquist E."/>
            <person name="Barry K."/>
            <person name="Riley R."/>
            <person name="Grigoriev I.V."/>
            <person name="Henrissat B."/>
            <person name="Kues U."/>
            <person name="Berka R.M."/>
            <person name="Martinez A.T."/>
            <person name="Covert S.F."/>
            <person name="Blanchette R.A."/>
            <person name="Cullen D."/>
        </authorList>
    </citation>
    <scope>NUCLEOTIDE SEQUENCE [LARGE SCALE GENOMIC DNA]</scope>
    <source>
        <strain evidence="4 5">11061_1 CR5-6</strain>
    </source>
</reference>
<keyword evidence="5" id="KW-1185">Reference proteome</keyword>
<dbReference type="OrthoDB" id="3687641at2759"/>
<dbReference type="EMBL" id="KN840589">
    <property type="protein sequence ID" value="KIP04044.1"/>
    <property type="molecule type" value="Genomic_DNA"/>
</dbReference>
<evidence type="ECO:0008006" key="6">
    <source>
        <dbReference type="Google" id="ProtNLM"/>
    </source>
</evidence>
<comment type="similarity">
    <text evidence="3">Belongs to the ustYa family.</text>
</comment>
<dbReference type="GO" id="GO:0043386">
    <property type="term" value="P:mycotoxin biosynthetic process"/>
    <property type="evidence" value="ECO:0007669"/>
    <property type="project" value="InterPro"/>
</dbReference>
<dbReference type="STRING" id="745531.A0A0C3NGY4"/>
<evidence type="ECO:0000313" key="5">
    <source>
        <dbReference type="Proteomes" id="UP000053257"/>
    </source>
</evidence>
<dbReference type="Pfam" id="PF11807">
    <property type="entry name" value="UstYa"/>
    <property type="match status" value="1"/>
</dbReference>
<gene>
    <name evidence="4" type="ORF">PHLGIDRAFT_37146</name>
</gene>
<dbReference type="InterPro" id="IPR021765">
    <property type="entry name" value="UstYa-like"/>
</dbReference>
<evidence type="ECO:0000256" key="2">
    <source>
        <dbReference type="ARBA" id="ARBA00023002"/>
    </source>
</evidence>
<evidence type="ECO:0000256" key="1">
    <source>
        <dbReference type="ARBA" id="ARBA00004685"/>
    </source>
</evidence>
<dbReference type="PANTHER" id="PTHR33365:SF11">
    <property type="entry name" value="TAT PATHWAY SIGNAL SEQUENCE"/>
    <property type="match status" value="1"/>
</dbReference>